<name>A0A560L0U1_9BRAD</name>
<evidence type="ECO:0000313" key="1">
    <source>
        <dbReference type="EMBL" id="TWB86800.1"/>
    </source>
</evidence>
<keyword evidence="2" id="KW-1185">Reference proteome</keyword>
<dbReference type="AlphaFoldDB" id="A0A560L0U1"/>
<proteinExistence type="predicted"/>
<organism evidence="1 2">
    <name type="scientific">Bradyrhizobium macuxiense</name>
    <dbReference type="NCBI Taxonomy" id="1755647"/>
    <lineage>
        <taxon>Bacteria</taxon>
        <taxon>Pseudomonadati</taxon>
        <taxon>Pseudomonadota</taxon>
        <taxon>Alphaproteobacteria</taxon>
        <taxon>Hyphomicrobiales</taxon>
        <taxon>Nitrobacteraceae</taxon>
        <taxon>Bradyrhizobium</taxon>
    </lineage>
</organism>
<evidence type="ECO:0000313" key="2">
    <source>
        <dbReference type="Proteomes" id="UP000321304"/>
    </source>
</evidence>
<reference evidence="1 2" key="1">
    <citation type="submission" date="2019-06" db="EMBL/GenBank/DDBJ databases">
        <title>Genomic Encyclopedia of Type Strains, Phase IV (KMG-V): Genome sequencing to study the core and pangenomes of soil and plant-associated prokaryotes.</title>
        <authorList>
            <person name="Whitman W."/>
        </authorList>
    </citation>
    <scope>NUCLEOTIDE SEQUENCE [LARGE SCALE GENOMIC DNA]</scope>
    <source>
        <strain evidence="1 2">BR 10355</strain>
    </source>
</reference>
<gene>
    <name evidence="1" type="ORF">FBZ93_12714</name>
</gene>
<dbReference type="Proteomes" id="UP000321304">
    <property type="component" value="Unassembled WGS sequence"/>
</dbReference>
<protein>
    <submittedName>
        <fullName evidence="1">Uncharacterized protein</fullName>
    </submittedName>
</protein>
<accession>A0A560L0U1</accession>
<comment type="caution">
    <text evidence="1">The sequence shown here is derived from an EMBL/GenBank/DDBJ whole genome shotgun (WGS) entry which is preliminary data.</text>
</comment>
<sequence length="210" mass="23254">MERKVSPQTTSMLGIVIKSRHARSRMIICSMASLASNSRTRTANRFRETIPTLRPRGRRGPQITRSTATMERITCLQAVAGVRALWLPIPRIEPACFSPTAIPRASFRSAFIGIGEGAALTWWASKLTAGSPSSIRFAISYSEGGPASRPQLNSTSPWFEVPQNRWRICQRRSFLNKPSGLVHRAYRNGVQRNIKADVDHDFPPLGGIGP</sequence>
<dbReference type="EMBL" id="VITY01000027">
    <property type="protein sequence ID" value="TWB86800.1"/>
    <property type="molecule type" value="Genomic_DNA"/>
</dbReference>